<organism evidence="13 14">
    <name type="scientific">Echria macrotheca</name>
    <dbReference type="NCBI Taxonomy" id="438768"/>
    <lineage>
        <taxon>Eukaryota</taxon>
        <taxon>Fungi</taxon>
        <taxon>Dikarya</taxon>
        <taxon>Ascomycota</taxon>
        <taxon>Pezizomycotina</taxon>
        <taxon>Sordariomycetes</taxon>
        <taxon>Sordariomycetidae</taxon>
        <taxon>Sordariales</taxon>
        <taxon>Schizotheciaceae</taxon>
        <taxon>Echria</taxon>
    </lineage>
</organism>
<dbReference type="PANTHER" id="PTHR12415">
    <property type="entry name" value="TYROSYL-DNA PHOSPHODIESTERASE 1"/>
    <property type="match status" value="1"/>
</dbReference>
<dbReference type="CDD" id="cd09123">
    <property type="entry name" value="PLDc_Tdp1_2"/>
    <property type="match status" value="1"/>
</dbReference>
<keyword evidence="6" id="KW-0269">Exonuclease</keyword>
<comment type="subcellular location">
    <subcellularLocation>
        <location evidence="1">Nucleus</location>
    </subcellularLocation>
</comment>
<dbReference type="PANTHER" id="PTHR12415:SF0">
    <property type="entry name" value="TYROSYL-DNA PHOSPHODIESTERASE 1"/>
    <property type="match status" value="1"/>
</dbReference>
<evidence type="ECO:0000256" key="6">
    <source>
        <dbReference type="ARBA" id="ARBA00022839"/>
    </source>
</evidence>
<keyword evidence="3" id="KW-0540">Nuclease</keyword>
<evidence type="ECO:0000256" key="7">
    <source>
        <dbReference type="ARBA" id="ARBA00023204"/>
    </source>
</evidence>
<accession>A0AAJ0F291</accession>
<evidence type="ECO:0000256" key="8">
    <source>
        <dbReference type="ARBA" id="ARBA00023242"/>
    </source>
</evidence>
<keyword evidence="4" id="KW-0227">DNA damage</keyword>
<dbReference type="CDD" id="cd09194">
    <property type="entry name" value="PLDc_yTdp1_1"/>
    <property type="match status" value="1"/>
</dbReference>
<dbReference type="Proteomes" id="UP001239445">
    <property type="component" value="Unassembled WGS sequence"/>
</dbReference>
<dbReference type="FunFam" id="3.30.870.10:FF:000038">
    <property type="entry name" value="Probable tyrosyl-DNA phosphodiesterase"/>
    <property type="match status" value="1"/>
</dbReference>
<sequence length="601" mass="67331">MDDNTLKRDRDPGGSRDDPGQSSTPKTLTHPISPPRKKRRVPAHAATDEEDEDLRPSSTQPRPPTEVSHTRQSSAAAAAAAQPNNNKERKNTFIRSPFQLTKISDLSESHNRDTVSLGDILGDPLIRECWSFNYLHDVDFTLRAFDEDVRGLVGVHVVHGFWKRDDPRRVGLETAASQHKNVTLHAAYLPEMFGTHHSKMLILFRHDDTAQVVIHTANMIVRDWRNMTQAVWRSPLLPILTNAGAAASNSSPGDERHRPGSGAKFKVDLLSYLGTYDKYRRGTCTSLIEELRKYDFGEVRGALVASVPGRFRVDDEEDDEVTETKWGWAAMRQALREVPLRVSSDGEKKPEVVVQISSIATLGPTDGWLRGTFFRALSGGKRKTRDRQRPREPEFKVVFPTPDEIRRSLDGYGSGGSIHTKIQSPQQAKQLLYLRPMFCHWANDAEGGQKIAKDVPIKDAGRKRAAPHIKTYIRYSDPDPDKAEIDWALVTSANLSKQAWGDSVKKSGTGSSNKGEMRVSSYEIGVLVWPGLFAEGAVMRATFMADEVPEEKEDENAERTVVALRVPYSLPLQGYAKDEVPWVATAEYTEPDWMGEVWKDD</sequence>
<dbReference type="GO" id="GO:0003690">
    <property type="term" value="F:double-stranded DNA binding"/>
    <property type="evidence" value="ECO:0007669"/>
    <property type="project" value="TreeGrafter"/>
</dbReference>
<evidence type="ECO:0000256" key="11">
    <source>
        <dbReference type="PIRSR" id="PIRSR610347-3"/>
    </source>
</evidence>
<evidence type="ECO:0000256" key="2">
    <source>
        <dbReference type="ARBA" id="ARBA00010205"/>
    </source>
</evidence>
<gene>
    <name evidence="13" type="ORF">QBC47DRAFT_454234</name>
</gene>
<dbReference type="Pfam" id="PF06087">
    <property type="entry name" value="Tyr-DNA_phospho"/>
    <property type="match status" value="1"/>
</dbReference>
<reference evidence="13" key="1">
    <citation type="submission" date="2023-06" db="EMBL/GenBank/DDBJ databases">
        <title>Genome-scale phylogeny and comparative genomics of the fungal order Sordariales.</title>
        <authorList>
            <consortium name="Lawrence Berkeley National Laboratory"/>
            <person name="Hensen N."/>
            <person name="Bonometti L."/>
            <person name="Westerberg I."/>
            <person name="Brannstrom I.O."/>
            <person name="Guillou S."/>
            <person name="Cros-Aarteil S."/>
            <person name="Calhoun S."/>
            <person name="Haridas S."/>
            <person name="Kuo A."/>
            <person name="Mondo S."/>
            <person name="Pangilinan J."/>
            <person name="Riley R."/>
            <person name="Labutti K."/>
            <person name="Andreopoulos B."/>
            <person name="Lipzen A."/>
            <person name="Chen C."/>
            <person name="Yanf M."/>
            <person name="Daum C."/>
            <person name="Ng V."/>
            <person name="Clum A."/>
            <person name="Steindorff A."/>
            <person name="Ohm R."/>
            <person name="Martin F."/>
            <person name="Silar P."/>
            <person name="Natvig D."/>
            <person name="Lalanne C."/>
            <person name="Gautier V."/>
            <person name="Ament-Velasquez S.L."/>
            <person name="Kruys A."/>
            <person name="Hutchinson M.I."/>
            <person name="Powell A.J."/>
            <person name="Barry K."/>
            <person name="Miller A.N."/>
            <person name="Grigoriev I.V."/>
            <person name="Debuchy R."/>
            <person name="Gladieux P."/>
            <person name="Thoren M.H."/>
            <person name="Johannesson H."/>
        </authorList>
    </citation>
    <scope>NUCLEOTIDE SEQUENCE</scope>
    <source>
        <strain evidence="13">PSN4</strain>
    </source>
</reference>
<evidence type="ECO:0000256" key="4">
    <source>
        <dbReference type="ARBA" id="ARBA00022763"/>
    </source>
</evidence>
<feature type="active site" description="Nucleophile" evidence="9">
    <location>
        <position position="197"/>
    </location>
</feature>
<evidence type="ECO:0000256" key="1">
    <source>
        <dbReference type="ARBA" id="ARBA00004123"/>
    </source>
</evidence>
<dbReference type="GO" id="GO:0006281">
    <property type="term" value="P:DNA repair"/>
    <property type="evidence" value="ECO:0007669"/>
    <property type="project" value="UniProtKB-KW"/>
</dbReference>
<feature type="active site" description="Proton donor/acceptor" evidence="9">
    <location>
        <position position="468"/>
    </location>
</feature>
<keyword evidence="7" id="KW-0234">DNA repair</keyword>
<comment type="similarity">
    <text evidence="2">Belongs to the tyrosyl-DNA phosphodiesterase family.</text>
</comment>
<evidence type="ECO:0000256" key="12">
    <source>
        <dbReference type="SAM" id="MobiDB-lite"/>
    </source>
</evidence>
<protein>
    <submittedName>
        <fullName evidence="13">Tyrosyl-DNA phosphodiesterase-domain-containing protein</fullName>
    </submittedName>
</protein>
<dbReference type="Gene3D" id="3.30.870.10">
    <property type="entry name" value="Endonuclease Chain A"/>
    <property type="match status" value="2"/>
</dbReference>
<evidence type="ECO:0000313" key="13">
    <source>
        <dbReference type="EMBL" id="KAK1752096.1"/>
    </source>
</evidence>
<feature type="binding site" evidence="10">
    <location>
        <position position="470"/>
    </location>
    <ligand>
        <name>substrate</name>
    </ligand>
</feature>
<evidence type="ECO:0000313" key="14">
    <source>
        <dbReference type="Proteomes" id="UP001239445"/>
    </source>
</evidence>
<evidence type="ECO:0000256" key="3">
    <source>
        <dbReference type="ARBA" id="ARBA00022722"/>
    </source>
</evidence>
<evidence type="ECO:0000256" key="9">
    <source>
        <dbReference type="PIRSR" id="PIRSR610347-1"/>
    </source>
</evidence>
<keyword evidence="14" id="KW-1185">Reference proteome</keyword>
<dbReference type="SUPFAM" id="SSF56024">
    <property type="entry name" value="Phospholipase D/nuclease"/>
    <property type="match status" value="2"/>
</dbReference>
<name>A0AAJ0F291_9PEZI</name>
<dbReference type="EMBL" id="MU839840">
    <property type="protein sequence ID" value="KAK1752096.1"/>
    <property type="molecule type" value="Genomic_DNA"/>
</dbReference>
<feature type="site" description="Interaction with DNA" evidence="11">
    <location>
        <position position="496"/>
    </location>
</feature>
<keyword evidence="8" id="KW-0539">Nucleus</keyword>
<proteinExistence type="inferred from homology"/>
<dbReference type="InterPro" id="IPR010347">
    <property type="entry name" value="Tdp1"/>
</dbReference>
<feature type="binding site" evidence="10">
    <location>
        <position position="199"/>
    </location>
    <ligand>
        <name>substrate</name>
    </ligand>
</feature>
<feature type="region of interest" description="Disordered" evidence="12">
    <location>
        <begin position="1"/>
        <end position="93"/>
    </location>
</feature>
<feature type="compositionally biased region" description="Basic and acidic residues" evidence="12">
    <location>
        <begin position="1"/>
        <end position="19"/>
    </location>
</feature>
<dbReference type="AlphaFoldDB" id="A0AAJ0F291"/>
<comment type="caution">
    <text evidence="13">The sequence shown here is derived from an EMBL/GenBank/DDBJ whole genome shotgun (WGS) entry which is preliminary data.</text>
</comment>
<keyword evidence="5" id="KW-0378">Hydrolase</keyword>
<dbReference type="GO" id="GO:0004527">
    <property type="term" value="F:exonuclease activity"/>
    <property type="evidence" value="ECO:0007669"/>
    <property type="project" value="UniProtKB-KW"/>
</dbReference>
<evidence type="ECO:0000256" key="10">
    <source>
        <dbReference type="PIRSR" id="PIRSR610347-2"/>
    </source>
</evidence>
<dbReference type="GO" id="GO:0017005">
    <property type="term" value="F:3'-tyrosyl-DNA phosphodiesterase activity"/>
    <property type="evidence" value="ECO:0007669"/>
    <property type="project" value="TreeGrafter"/>
</dbReference>
<dbReference type="GO" id="GO:0003697">
    <property type="term" value="F:single-stranded DNA binding"/>
    <property type="evidence" value="ECO:0007669"/>
    <property type="project" value="TreeGrafter"/>
</dbReference>
<dbReference type="GO" id="GO:0005634">
    <property type="term" value="C:nucleus"/>
    <property type="evidence" value="ECO:0007669"/>
    <property type="project" value="UniProtKB-SubCell"/>
</dbReference>
<evidence type="ECO:0000256" key="5">
    <source>
        <dbReference type="ARBA" id="ARBA00022801"/>
    </source>
</evidence>